<feature type="region of interest" description="Disordered" evidence="1">
    <location>
        <begin position="153"/>
        <end position="172"/>
    </location>
</feature>
<dbReference type="CTD" id="9818438"/>
<gene>
    <name evidence="2" type="ORF">GCK72_023066</name>
</gene>
<dbReference type="EMBL" id="WUAV01000006">
    <property type="protein sequence ID" value="KAF1746609.1"/>
    <property type="molecule type" value="Genomic_DNA"/>
</dbReference>
<dbReference type="KEGG" id="crq:GCK72_023066"/>
<evidence type="ECO:0000313" key="3">
    <source>
        <dbReference type="Proteomes" id="UP000483820"/>
    </source>
</evidence>
<dbReference type="AlphaFoldDB" id="A0A6A5FW13"/>
<proteinExistence type="predicted"/>
<dbReference type="GeneID" id="9818438"/>
<protein>
    <submittedName>
        <fullName evidence="2">Uncharacterized protein</fullName>
    </submittedName>
</protein>
<dbReference type="Proteomes" id="UP000483820">
    <property type="component" value="Chromosome X"/>
</dbReference>
<name>A0A6A5FW13_CAERE</name>
<dbReference type="RefSeq" id="XP_053578780.1">
    <property type="nucleotide sequence ID" value="XM_053735214.1"/>
</dbReference>
<organism evidence="2 3">
    <name type="scientific">Caenorhabditis remanei</name>
    <name type="common">Caenorhabditis vulgaris</name>
    <dbReference type="NCBI Taxonomy" id="31234"/>
    <lineage>
        <taxon>Eukaryota</taxon>
        <taxon>Metazoa</taxon>
        <taxon>Ecdysozoa</taxon>
        <taxon>Nematoda</taxon>
        <taxon>Chromadorea</taxon>
        <taxon>Rhabditida</taxon>
        <taxon>Rhabditina</taxon>
        <taxon>Rhabditomorpha</taxon>
        <taxon>Rhabditoidea</taxon>
        <taxon>Rhabditidae</taxon>
        <taxon>Peloderinae</taxon>
        <taxon>Caenorhabditis</taxon>
    </lineage>
</organism>
<accession>A0A6A5FW13</accession>
<evidence type="ECO:0000313" key="2">
    <source>
        <dbReference type="EMBL" id="KAF1746609.1"/>
    </source>
</evidence>
<reference evidence="2 3" key="1">
    <citation type="submission" date="2019-12" db="EMBL/GenBank/DDBJ databases">
        <title>Chromosome-level assembly of the Caenorhabditis remanei genome.</title>
        <authorList>
            <person name="Teterina A.A."/>
            <person name="Willis J.H."/>
            <person name="Phillips P.C."/>
        </authorList>
    </citation>
    <scope>NUCLEOTIDE SEQUENCE [LARGE SCALE GENOMIC DNA]</scope>
    <source>
        <strain evidence="2 3">PX506</strain>
        <tissue evidence="2">Whole organism</tissue>
    </source>
</reference>
<comment type="caution">
    <text evidence="2">The sequence shown here is derived from an EMBL/GenBank/DDBJ whole genome shotgun (WGS) entry which is preliminary data.</text>
</comment>
<evidence type="ECO:0000256" key="1">
    <source>
        <dbReference type="SAM" id="MobiDB-lite"/>
    </source>
</evidence>
<sequence length="274" mass="29476">MALRPARANDAVTVPVETTANPFSSVDIIAAPTSLRLPPHQLRLQPKTSSSTRFADVETTSASYYAPADVKIIPAVEDVPVPSETTAFPYAVETATGDIASDRTYDDKENGLYLLIHCLLHRTYHPSAVPARLVFDKAGVICDCTEIVKKCQHAPGNDEKSGSGDESSGYAYETTSIPVETTTVAVYTRTAPDVPSTTTTQAYETNTDAYTTTTQAETTTIVEATTTAADVPSTAQDYENYTITTTAVDVPSTTTPLKNKLIQILLVCQLSIQW</sequence>